<dbReference type="PANTHER" id="PTHR43042">
    <property type="entry name" value="SAM-DEPENDENT METHYLTRANSFERASE"/>
    <property type="match status" value="1"/>
</dbReference>
<keyword evidence="1" id="KW-0808">Transferase</keyword>
<dbReference type="Pfam" id="PF03602">
    <property type="entry name" value="Cons_hypoth95"/>
    <property type="match status" value="1"/>
</dbReference>
<dbReference type="GO" id="GO:0008168">
    <property type="term" value="F:methyltransferase activity"/>
    <property type="evidence" value="ECO:0007669"/>
    <property type="project" value="UniProtKB-KW"/>
</dbReference>
<sequence length="280" mass="32554">MQRIYSSHWADYELIDAGNNKKLERWGNTITIRPERNAYFTPILSQNDWNKKADFEFIEETSNSGYWKILNKKAKKNWQIEFKNCVFNLQLTKFKHIGIFPEQKTNWDYLISNLNKDDKFLNLFAHTGGSSLVANSIGANVNHCDSVKQIISWARENMESSNLNDISWILEDALKFSKREEKRGNKYDAIIMDPPAYGIGAKKERWKIETLFPELVKTSSQILNKTGFLIVNTYSPKLGEEEIKETVIKYFPSKKIEINKLCIKSTTGKIIEYGELTKVF</sequence>
<proteinExistence type="predicted"/>
<dbReference type="PANTHER" id="PTHR43042:SF2">
    <property type="entry name" value="SAM-DEPENDENT METHYLTRANSFERASE"/>
    <property type="match status" value="1"/>
</dbReference>
<dbReference type="GO" id="GO:0032259">
    <property type="term" value="P:methylation"/>
    <property type="evidence" value="ECO:0007669"/>
    <property type="project" value="UniProtKB-KW"/>
</dbReference>
<organism evidence="1 2">
    <name type="scientific">Vicingus serpentipes</name>
    <dbReference type="NCBI Taxonomy" id="1926625"/>
    <lineage>
        <taxon>Bacteria</taxon>
        <taxon>Pseudomonadati</taxon>
        <taxon>Bacteroidota</taxon>
        <taxon>Flavobacteriia</taxon>
        <taxon>Flavobacteriales</taxon>
        <taxon>Vicingaceae</taxon>
        <taxon>Vicingus</taxon>
    </lineage>
</organism>
<keyword evidence="1" id="KW-0489">Methyltransferase</keyword>
<dbReference type="AlphaFoldDB" id="A0A5C6RSI6"/>
<dbReference type="RefSeq" id="WP_147100075.1">
    <property type="nucleotide sequence ID" value="NZ_VOOS01000003.1"/>
</dbReference>
<dbReference type="Gene3D" id="3.40.50.150">
    <property type="entry name" value="Vaccinia Virus protein VP39"/>
    <property type="match status" value="1"/>
</dbReference>
<dbReference type="OrthoDB" id="9805492at2"/>
<accession>A0A5C6RSI6</accession>
<evidence type="ECO:0000313" key="1">
    <source>
        <dbReference type="EMBL" id="TXB65228.1"/>
    </source>
</evidence>
<reference evidence="1 2" key="1">
    <citation type="submission" date="2019-08" db="EMBL/GenBank/DDBJ databases">
        <title>Genome of Vicingus serpentipes NCIMB 15042.</title>
        <authorList>
            <person name="Bowman J.P."/>
        </authorList>
    </citation>
    <scope>NUCLEOTIDE SEQUENCE [LARGE SCALE GENOMIC DNA]</scope>
    <source>
        <strain evidence="1 2">NCIMB 15042</strain>
    </source>
</reference>
<evidence type="ECO:0000313" key="2">
    <source>
        <dbReference type="Proteomes" id="UP000321721"/>
    </source>
</evidence>
<dbReference type="Proteomes" id="UP000321721">
    <property type="component" value="Unassembled WGS sequence"/>
</dbReference>
<protein>
    <submittedName>
        <fullName evidence="1">Methyltransferase</fullName>
    </submittedName>
</protein>
<gene>
    <name evidence="1" type="ORF">FRY74_07350</name>
</gene>
<comment type="caution">
    <text evidence="1">The sequence shown here is derived from an EMBL/GenBank/DDBJ whole genome shotgun (WGS) entry which is preliminary data.</text>
</comment>
<dbReference type="InterPro" id="IPR013780">
    <property type="entry name" value="Glyco_hydro_b"/>
</dbReference>
<dbReference type="Gene3D" id="2.60.40.1180">
    <property type="entry name" value="Golgi alpha-mannosidase II"/>
    <property type="match status" value="1"/>
</dbReference>
<keyword evidence="2" id="KW-1185">Reference proteome</keyword>
<dbReference type="EMBL" id="VOOS01000003">
    <property type="protein sequence ID" value="TXB65228.1"/>
    <property type="molecule type" value="Genomic_DNA"/>
</dbReference>
<dbReference type="SUPFAM" id="SSF53335">
    <property type="entry name" value="S-adenosyl-L-methionine-dependent methyltransferases"/>
    <property type="match status" value="1"/>
</dbReference>
<dbReference type="CDD" id="cd02440">
    <property type="entry name" value="AdoMet_MTases"/>
    <property type="match status" value="1"/>
</dbReference>
<name>A0A5C6RSI6_9FLAO</name>
<dbReference type="InterPro" id="IPR029063">
    <property type="entry name" value="SAM-dependent_MTases_sf"/>
</dbReference>